<feature type="domain" description="GAF" evidence="14">
    <location>
        <begin position="20"/>
        <end position="166"/>
    </location>
</feature>
<comment type="similarity">
    <text evidence="4">Belongs to the PEP-utilizing enzyme family.</text>
</comment>
<evidence type="ECO:0000256" key="4">
    <source>
        <dbReference type="ARBA" id="ARBA00007837"/>
    </source>
</evidence>
<name>A0A0C5VXI6_9GAMM</name>
<keyword evidence="9" id="KW-0808">Transferase</keyword>
<comment type="cofactor">
    <cofactor evidence="2">
        <name>Mg(2+)</name>
        <dbReference type="ChEBI" id="CHEBI:18420"/>
    </cofactor>
</comment>
<dbReference type="KEGG" id="gsn:YC6258_03098"/>
<dbReference type="SMART" id="SM00065">
    <property type="entry name" value="GAF"/>
    <property type="match status" value="1"/>
</dbReference>
<dbReference type="Pfam" id="PF05524">
    <property type="entry name" value="PEP-utilisers_N"/>
    <property type="match status" value="1"/>
</dbReference>
<dbReference type="AlphaFoldDB" id="A0A0C5VXI6"/>
<dbReference type="InterPro" id="IPR008731">
    <property type="entry name" value="PTS_EIN"/>
</dbReference>
<keyword evidence="12" id="KW-0418">Kinase</keyword>
<dbReference type="InterPro" id="IPR036618">
    <property type="entry name" value="PtsI_HPr-bd_sf"/>
</dbReference>
<dbReference type="SUPFAM" id="SSF51621">
    <property type="entry name" value="Phosphoenolpyruvate/pyruvate domain"/>
    <property type="match status" value="1"/>
</dbReference>
<dbReference type="Pfam" id="PF01590">
    <property type="entry name" value="GAF"/>
    <property type="match status" value="1"/>
</dbReference>
<dbReference type="InterPro" id="IPR008279">
    <property type="entry name" value="PEP-util_enz_mobile_dom"/>
</dbReference>
<reference evidence="15 16" key="1">
    <citation type="submission" date="2014-01" db="EMBL/GenBank/DDBJ databases">
        <title>Full genme sequencing of cellulolytic bacterium Gynuella sunshinyii YC6258T gen. nov., sp. nov.</title>
        <authorList>
            <person name="Khan H."/>
            <person name="Chung E.J."/>
            <person name="Chung Y.R."/>
        </authorList>
    </citation>
    <scope>NUCLEOTIDE SEQUENCE [LARGE SCALE GENOMIC DNA]</scope>
    <source>
        <strain evidence="15 16">YC6258</strain>
    </source>
</reference>
<dbReference type="PANTHER" id="PTHR46244:SF1">
    <property type="entry name" value="PHOSPHOENOLPYRUVATE-DEPENDENT PHOSPHOTRANSFERASE SYSTEM"/>
    <property type="match status" value="1"/>
</dbReference>
<dbReference type="InterPro" id="IPR029016">
    <property type="entry name" value="GAF-like_dom_sf"/>
</dbReference>
<keyword evidence="7" id="KW-0963">Cytoplasm</keyword>
<evidence type="ECO:0000313" key="15">
    <source>
        <dbReference type="EMBL" id="AJQ95134.1"/>
    </source>
</evidence>
<comment type="subcellular location">
    <subcellularLocation>
        <location evidence="3">Cytoplasm</location>
    </subcellularLocation>
</comment>
<dbReference type="HOGENOM" id="CLU_007308_7_1_6"/>
<dbReference type="EMBL" id="CP007142">
    <property type="protein sequence ID" value="AJQ95134.1"/>
    <property type="molecule type" value="Genomic_DNA"/>
</dbReference>
<dbReference type="InterPro" id="IPR050499">
    <property type="entry name" value="PEP-utilizing_PTS_enzyme"/>
</dbReference>
<dbReference type="InterPro" id="IPR040442">
    <property type="entry name" value="Pyrv_kinase-like_dom_sf"/>
</dbReference>
<dbReference type="InterPro" id="IPR006318">
    <property type="entry name" value="PTS_EI-like"/>
</dbReference>
<dbReference type="PRINTS" id="PR01736">
    <property type="entry name" value="PHPHTRNFRASE"/>
</dbReference>
<evidence type="ECO:0000256" key="7">
    <source>
        <dbReference type="ARBA" id="ARBA00022490"/>
    </source>
</evidence>
<accession>A0A0C5VXI6</accession>
<dbReference type="SUPFAM" id="SSF47831">
    <property type="entry name" value="Enzyme I of the PEP:sugar phosphotransferase system HPr-binding (sub)domain"/>
    <property type="match status" value="1"/>
</dbReference>
<dbReference type="Gene3D" id="1.10.274.10">
    <property type="entry name" value="PtsI, HPr-binding domain"/>
    <property type="match status" value="1"/>
</dbReference>
<dbReference type="OrthoDB" id="9765468at2"/>
<evidence type="ECO:0000256" key="8">
    <source>
        <dbReference type="ARBA" id="ARBA00022597"/>
    </source>
</evidence>
<dbReference type="InterPro" id="IPR023151">
    <property type="entry name" value="PEP_util_CS"/>
</dbReference>
<dbReference type="InterPro" id="IPR000121">
    <property type="entry name" value="PEP_util_C"/>
</dbReference>
<evidence type="ECO:0000259" key="14">
    <source>
        <dbReference type="SMART" id="SM00065"/>
    </source>
</evidence>
<dbReference type="NCBIfam" id="NF008283">
    <property type="entry name" value="PRK11061.1"/>
    <property type="match status" value="1"/>
</dbReference>
<dbReference type="Proteomes" id="UP000032266">
    <property type="component" value="Chromosome"/>
</dbReference>
<dbReference type="STRING" id="1445510.YC6258_03098"/>
<dbReference type="GO" id="GO:0009401">
    <property type="term" value="P:phosphoenolpyruvate-dependent sugar phosphotransferase system"/>
    <property type="evidence" value="ECO:0007669"/>
    <property type="project" value="UniProtKB-KW"/>
</dbReference>
<evidence type="ECO:0000313" key="16">
    <source>
        <dbReference type="Proteomes" id="UP000032266"/>
    </source>
</evidence>
<dbReference type="EC" id="2.7.3.9" evidence="5"/>
<keyword evidence="11" id="KW-0479">Metal-binding</keyword>
<dbReference type="Gene3D" id="3.50.30.10">
    <property type="entry name" value="Phosphohistidine domain"/>
    <property type="match status" value="1"/>
</dbReference>
<keyword evidence="8" id="KW-0762">Sugar transport</keyword>
<evidence type="ECO:0000256" key="3">
    <source>
        <dbReference type="ARBA" id="ARBA00004496"/>
    </source>
</evidence>
<evidence type="ECO:0000256" key="6">
    <source>
        <dbReference type="ARBA" id="ARBA00022448"/>
    </source>
</evidence>
<protein>
    <recommendedName>
        <fullName evidence="5">phosphoenolpyruvate--protein phosphotransferase</fullName>
        <ecNumber evidence="5">2.7.3.9</ecNumber>
    </recommendedName>
</protein>
<dbReference type="GO" id="GO:0016301">
    <property type="term" value="F:kinase activity"/>
    <property type="evidence" value="ECO:0007669"/>
    <property type="project" value="UniProtKB-KW"/>
</dbReference>
<proteinExistence type="inferred from homology"/>
<dbReference type="GO" id="GO:0046872">
    <property type="term" value="F:metal ion binding"/>
    <property type="evidence" value="ECO:0007669"/>
    <property type="project" value="UniProtKB-KW"/>
</dbReference>
<comment type="catalytic activity">
    <reaction evidence="1">
        <text>L-histidyl-[protein] + phosphoenolpyruvate = N(pros)-phospho-L-histidyl-[protein] + pyruvate</text>
        <dbReference type="Rhea" id="RHEA:23880"/>
        <dbReference type="Rhea" id="RHEA-COMP:9745"/>
        <dbReference type="Rhea" id="RHEA-COMP:9746"/>
        <dbReference type="ChEBI" id="CHEBI:15361"/>
        <dbReference type="ChEBI" id="CHEBI:29979"/>
        <dbReference type="ChEBI" id="CHEBI:58702"/>
        <dbReference type="ChEBI" id="CHEBI:64837"/>
        <dbReference type="EC" id="2.7.3.9"/>
    </reaction>
</comment>
<dbReference type="Gene3D" id="3.30.450.40">
    <property type="match status" value="1"/>
</dbReference>
<dbReference type="GO" id="GO:0008965">
    <property type="term" value="F:phosphoenolpyruvate-protein phosphotransferase activity"/>
    <property type="evidence" value="ECO:0007669"/>
    <property type="project" value="UniProtKB-EC"/>
</dbReference>
<dbReference type="PANTHER" id="PTHR46244">
    <property type="entry name" value="PHOSPHOENOLPYRUVATE-PROTEIN PHOSPHOTRANSFERASE"/>
    <property type="match status" value="1"/>
</dbReference>
<dbReference type="SUPFAM" id="SSF55781">
    <property type="entry name" value="GAF domain-like"/>
    <property type="match status" value="1"/>
</dbReference>
<sequence length="752" mass="83408">MLNPLLTLKRILQDSARAADRDEMVKLMAAQIKKAMSVDVCSLYLLSPEKDLKLSATEGLDNASVGKIRMPFGQGLVGTVALTQHSLNLERGDQHPKFLFFEQTGEERFKGFLGVPLIYHGDTIGVLVVQVYDPRKFTDEEEAFLVTMAAHLAGTLGSGVIKSNINAQESNHAVQRLIGIKGAPGIAFCRVKVVKDEVDINQIPTLYGEYYSEEKKRLDQAVAETLDDLEAQMGNMDASAGATLDALLEVYRMLLASPELKTVFDEMLEQGYAAETALRDAFLRQVEVFEAMEDPYLRSKAEDLRVLAGKLYRRLTNNTSSRIMTDTPVILAGRLVSVSHFGRIDANKLAGVISKEGSALSHTGVLANALGIPAVMGLEDLNLDNVDNQDVIVDGNRGIVILNPPEPVVLEYQRLMRQVKALDADLAPLKNLPAETLDGEQVALLTNTGLLADISPGLERGAEGIGLYRSEIPFMVHHNFPTEEEQQITYRGVLGAYAPKPVTMRILDIGGDKPLPYFPITEENPFLGWRGIRFTLDYTNIMLEQLRAMMLASRGHNNLKVMIPMFSREDELQRFLQIFELAITQLRDEGRDIQRPQVGVMIEVPSALWLISRVRDQVDFISIGSNDLTQYLLAVDRNNSRVASLYDSLHPSVLMALKFIIMEANRLKLPVSLCGEMAGDPVSVVLLLAMGLRQLSMSAYKIPRIKSLIRHLDINDCQNVLDDVLKLSDEKLMRQRVEDFIKGLGLTALLGV</sequence>
<keyword evidence="10" id="KW-0598">Phosphotransferase system</keyword>
<dbReference type="SUPFAM" id="SSF52009">
    <property type="entry name" value="Phosphohistidine domain"/>
    <property type="match status" value="1"/>
</dbReference>
<dbReference type="GO" id="GO:0005737">
    <property type="term" value="C:cytoplasm"/>
    <property type="evidence" value="ECO:0007669"/>
    <property type="project" value="UniProtKB-SubCell"/>
</dbReference>
<dbReference type="PROSITE" id="PS00742">
    <property type="entry name" value="PEP_ENZYMES_2"/>
    <property type="match status" value="1"/>
</dbReference>
<keyword evidence="6" id="KW-0813">Transport</keyword>
<dbReference type="InterPro" id="IPR003018">
    <property type="entry name" value="GAF"/>
</dbReference>
<dbReference type="Pfam" id="PF00391">
    <property type="entry name" value="PEP-utilizers"/>
    <property type="match status" value="1"/>
</dbReference>
<dbReference type="NCBIfam" id="TIGR01417">
    <property type="entry name" value="PTS_I_fam"/>
    <property type="match status" value="1"/>
</dbReference>
<organism evidence="15 16">
    <name type="scientific">Gynuella sunshinyii YC6258</name>
    <dbReference type="NCBI Taxonomy" id="1445510"/>
    <lineage>
        <taxon>Bacteria</taxon>
        <taxon>Pseudomonadati</taxon>
        <taxon>Pseudomonadota</taxon>
        <taxon>Gammaproteobacteria</taxon>
        <taxon>Oceanospirillales</taxon>
        <taxon>Saccharospirillaceae</taxon>
        <taxon>Gynuella</taxon>
    </lineage>
</organism>
<dbReference type="InterPro" id="IPR036637">
    <property type="entry name" value="Phosphohistidine_dom_sf"/>
</dbReference>
<dbReference type="Gene3D" id="3.20.20.60">
    <property type="entry name" value="Phosphoenolpyruvate-binding domains"/>
    <property type="match status" value="1"/>
</dbReference>
<evidence type="ECO:0000256" key="9">
    <source>
        <dbReference type="ARBA" id="ARBA00022679"/>
    </source>
</evidence>
<keyword evidence="13" id="KW-0460">Magnesium</keyword>
<evidence type="ECO:0000256" key="2">
    <source>
        <dbReference type="ARBA" id="ARBA00001946"/>
    </source>
</evidence>
<evidence type="ECO:0000256" key="10">
    <source>
        <dbReference type="ARBA" id="ARBA00022683"/>
    </source>
</evidence>
<dbReference type="RefSeq" id="WP_044617500.1">
    <property type="nucleotide sequence ID" value="NZ_CP007142.1"/>
</dbReference>
<keyword evidence="16" id="KW-1185">Reference proteome</keyword>
<evidence type="ECO:0000256" key="5">
    <source>
        <dbReference type="ARBA" id="ARBA00012232"/>
    </source>
</evidence>
<gene>
    <name evidence="15" type="ORF">YC6258_03098</name>
</gene>
<evidence type="ECO:0000256" key="12">
    <source>
        <dbReference type="ARBA" id="ARBA00022777"/>
    </source>
</evidence>
<evidence type="ECO:0000256" key="11">
    <source>
        <dbReference type="ARBA" id="ARBA00022723"/>
    </source>
</evidence>
<dbReference type="InterPro" id="IPR015813">
    <property type="entry name" value="Pyrv/PenolPyrv_kinase-like_dom"/>
</dbReference>
<evidence type="ECO:0000256" key="13">
    <source>
        <dbReference type="ARBA" id="ARBA00022842"/>
    </source>
</evidence>
<dbReference type="Pfam" id="PF02896">
    <property type="entry name" value="PEP-utilizers_C"/>
    <property type="match status" value="1"/>
</dbReference>
<evidence type="ECO:0000256" key="1">
    <source>
        <dbReference type="ARBA" id="ARBA00000683"/>
    </source>
</evidence>
<dbReference type="PATRIC" id="fig|1445510.3.peg.3066"/>